<dbReference type="Pfam" id="PF13665">
    <property type="entry name" value="Tox-PAAR-like"/>
    <property type="match status" value="1"/>
</dbReference>
<dbReference type="Proteomes" id="UP000255066">
    <property type="component" value="Unassembled WGS sequence"/>
</dbReference>
<evidence type="ECO:0000313" key="3">
    <source>
        <dbReference type="Proteomes" id="UP000054735"/>
    </source>
</evidence>
<dbReference type="EMBL" id="LNXT01000019">
    <property type="protein sequence ID" value="KTC71657.1"/>
    <property type="molecule type" value="Genomic_DNA"/>
</dbReference>
<proteinExistence type="predicted"/>
<dbReference type="Proteomes" id="UP000054735">
    <property type="component" value="Unassembled WGS sequence"/>
</dbReference>
<evidence type="ECO:0000313" key="4">
    <source>
        <dbReference type="Proteomes" id="UP000255066"/>
    </source>
</evidence>
<protein>
    <submittedName>
        <fullName evidence="2">Uncharacterized protein</fullName>
    </submittedName>
</protein>
<dbReference type="AlphaFoldDB" id="A0A378IK34"/>
<reference evidence="2 4" key="2">
    <citation type="submission" date="2018-06" db="EMBL/GenBank/DDBJ databases">
        <authorList>
            <consortium name="Pathogen Informatics"/>
            <person name="Doyle S."/>
        </authorList>
    </citation>
    <scope>NUCLEOTIDE SEQUENCE [LARGE SCALE GENOMIC DNA]</scope>
    <source>
        <strain evidence="2 4">NCTC12437</strain>
    </source>
</reference>
<gene>
    <name evidence="1" type="ORF">Lbir_1512</name>
    <name evidence="2" type="ORF">NCTC12437_02295</name>
</gene>
<dbReference type="RefSeq" id="WP_083503117.1">
    <property type="nucleotide sequence ID" value="NZ_CAAAHV010000001.1"/>
</dbReference>
<reference evidence="1 3" key="1">
    <citation type="submission" date="2015-11" db="EMBL/GenBank/DDBJ databases">
        <title>Genomic analysis of 38 Legionella species identifies large and diverse effector repertoires.</title>
        <authorList>
            <person name="Burstein D."/>
            <person name="Amaro F."/>
            <person name="Zusman T."/>
            <person name="Lifshitz Z."/>
            <person name="Cohen O."/>
            <person name="Gilbert J.A."/>
            <person name="Pupko T."/>
            <person name="Shuman H.A."/>
            <person name="Segal G."/>
        </authorList>
    </citation>
    <scope>NUCLEOTIDE SEQUENCE [LARGE SCALE GENOMIC DNA]</scope>
    <source>
        <strain evidence="1 3">CDC#1407-AL-14</strain>
    </source>
</reference>
<dbReference type="STRING" id="28083.Lbir_1512"/>
<sequence length="131" mass="13631">MTMACMWGGSVTTLGNTDVCVVPPEEPTPFPNIATWVNSVLFVPNILIDMAPSCNILTYIWTSNGDEPGKLGGVKSKTTQGIFQPLTGLPNVLLDGLPACNVGDTTGTANTGNTESVYSVPSQVNVVGVMA</sequence>
<name>A0A378IK34_9GAMM</name>
<keyword evidence="3" id="KW-1185">Reference proteome</keyword>
<dbReference type="OrthoDB" id="272411at2"/>
<dbReference type="EMBL" id="UGNW01000001">
    <property type="protein sequence ID" value="STX32504.1"/>
    <property type="molecule type" value="Genomic_DNA"/>
</dbReference>
<evidence type="ECO:0000313" key="2">
    <source>
        <dbReference type="EMBL" id="STX32504.1"/>
    </source>
</evidence>
<accession>A0A378IK34</accession>
<evidence type="ECO:0000313" key="1">
    <source>
        <dbReference type="EMBL" id="KTC71657.1"/>
    </source>
</evidence>
<organism evidence="2 4">
    <name type="scientific">Legionella birminghamensis</name>
    <dbReference type="NCBI Taxonomy" id="28083"/>
    <lineage>
        <taxon>Bacteria</taxon>
        <taxon>Pseudomonadati</taxon>
        <taxon>Pseudomonadota</taxon>
        <taxon>Gammaproteobacteria</taxon>
        <taxon>Legionellales</taxon>
        <taxon>Legionellaceae</taxon>
        <taxon>Legionella</taxon>
    </lineage>
</organism>